<gene>
    <name evidence="7" type="ORF">HBH39_09375</name>
</gene>
<keyword evidence="8" id="KW-1185">Reference proteome</keyword>
<dbReference type="SMART" id="SM00283">
    <property type="entry name" value="MA"/>
    <property type="match status" value="1"/>
</dbReference>
<evidence type="ECO:0000256" key="5">
    <source>
        <dbReference type="SAM" id="Phobius"/>
    </source>
</evidence>
<dbReference type="AlphaFoldDB" id="A0A6G9QJV8"/>
<comment type="similarity">
    <text evidence="3">Belongs to the methyl-accepting chemotaxis (MCP) protein family.</text>
</comment>
<dbReference type="PRINTS" id="PR00260">
    <property type="entry name" value="CHEMTRNSDUCR"/>
</dbReference>
<dbReference type="Gene3D" id="1.10.287.950">
    <property type="entry name" value="Methyl-accepting chemotaxis protein"/>
    <property type="match status" value="1"/>
</dbReference>
<evidence type="ECO:0000256" key="4">
    <source>
        <dbReference type="PROSITE-ProRule" id="PRU00284"/>
    </source>
</evidence>
<evidence type="ECO:0000313" key="8">
    <source>
        <dbReference type="Proteomes" id="UP000502608"/>
    </source>
</evidence>
<feature type="domain" description="Methyl-accepting transducer" evidence="6">
    <location>
        <begin position="110"/>
        <end position="316"/>
    </location>
</feature>
<accession>A0A6G9QJV8</accession>
<dbReference type="Proteomes" id="UP000502608">
    <property type="component" value="Chromosome"/>
</dbReference>
<keyword evidence="2 4" id="KW-0807">Transducer</keyword>
<comment type="subcellular location">
    <subcellularLocation>
        <location evidence="1">Membrane</location>
    </subcellularLocation>
</comment>
<dbReference type="GO" id="GO:0007165">
    <property type="term" value="P:signal transduction"/>
    <property type="evidence" value="ECO:0007669"/>
    <property type="project" value="UniProtKB-KW"/>
</dbReference>
<dbReference type="KEGG" id="saes:HBH39_09375"/>
<keyword evidence="5" id="KW-0812">Transmembrane</keyword>
<protein>
    <submittedName>
        <fullName evidence="7">Chemotaxis protein</fullName>
    </submittedName>
</protein>
<evidence type="ECO:0000259" key="6">
    <source>
        <dbReference type="PROSITE" id="PS50111"/>
    </source>
</evidence>
<organism evidence="7 8">
    <name type="scientific">Shewanella aestuarii</name>
    <dbReference type="NCBI Taxonomy" id="1028752"/>
    <lineage>
        <taxon>Bacteria</taxon>
        <taxon>Pseudomonadati</taxon>
        <taxon>Pseudomonadota</taxon>
        <taxon>Gammaproteobacteria</taxon>
        <taxon>Alteromonadales</taxon>
        <taxon>Shewanellaceae</taxon>
        <taxon>Shewanella</taxon>
    </lineage>
</organism>
<dbReference type="SUPFAM" id="SSF58104">
    <property type="entry name" value="Methyl-accepting chemotaxis protein (MCP) signaling domain"/>
    <property type="match status" value="1"/>
</dbReference>
<feature type="transmembrane region" description="Helical" evidence="5">
    <location>
        <begin position="12"/>
        <end position="29"/>
    </location>
</feature>
<proteinExistence type="inferred from homology"/>
<evidence type="ECO:0000256" key="1">
    <source>
        <dbReference type="ARBA" id="ARBA00004370"/>
    </source>
</evidence>
<name>A0A6G9QJV8_9GAMM</name>
<dbReference type="InterPro" id="IPR004090">
    <property type="entry name" value="Chemotax_Me-accpt_rcpt"/>
</dbReference>
<reference evidence="7 8" key="1">
    <citation type="submission" date="2020-03" db="EMBL/GenBank/DDBJ databases">
        <title>Complete genome sequence of Shewanella sp.</title>
        <authorList>
            <person name="Kim Y.-S."/>
            <person name="Kim S.-J."/>
            <person name="Jung H.-K."/>
            <person name="Kim K.-H."/>
        </authorList>
    </citation>
    <scope>NUCLEOTIDE SEQUENCE [LARGE SCALE GENOMIC DNA]</scope>
    <source>
        <strain evidence="7 8">PN3F2</strain>
    </source>
</reference>
<evidence type="ECO:0000256" key="3">
    <source>
        <dbReference type="ARBA" id="ARBA00029447"/>
    </source>
</evidence>
<dbReference type="GO" id="GO:0004888">
    <property type="term" value="F:transmembrane signaling receptor activity"/>
    <property type="evidence" value="ECO:0007669"/>
    <property type="project" value="InterPro"/>
</dbReference>
<dbReference type="RefSeq" id="WP_167677657.1">
    <property type="nucleotide sequence ID" value="NZ_CP050313.1"/>
</dbReference>
<evidence type="ECO:0000256" key="2">
    <source>
        <dbReference type="ARBA" id="ARBA00023224"/>
    </source>
</evidence>
<dbReference type="InterPro" id="IPR004089">
    <property type="entry name" value="MCPsignal_dom"/>
</dbReference>
<dbReference type="PANTHER" id="PTHR32089:SF41">
    <property type="entry name" value="METHYL-ACCEPTING CHEMOTAXIS PROTEIN"/>
    <property type="match status" value="1"/>
</dbReference>
<dbReference type="GO" id="GO:0006935">
    <property type="term" value="P:chemotaxis"/>
    <property type="evidence" value="ECO:0007669"/>
    <property type="project" value="InterPro"/>
</dbReference>
<sequence length="394" mass="43354">MKKKLFIESPLTLLVLSTFIAFIVGLILMNWLPGVLVLVIALVVNALAMWRSLRLLPSAFATETKVDIKAEASSKPTITSDASQLQQLLDTLKSILIECKQNVNDVNDVQSDAIETLVTSFSQLKELAELQQARVTQLLASESDENGNCWMTSFAQETSETLEQFVETTVNMSAASMDLVEKVDRINSMVPDVMKAMKDIDQIASQTNLLALNAAIEAARAGEAGRGFAVVADEVRSLSTRSAGFSNQIQQKLKNMAVQIETLTADIGGVASQDVTYVMESKKNVHKAIEKLMENAAGNQQHTSALDEHNQILQQSLHDAMRGLQFGDINSQNLTFTAEQLTQIYEQLTILIKPGSMQDETKLKECNERLIEFRNQKHNPVSASSMASGDIDLF</sequence>
<dbReference type="EMBL" id="CP050313">
    <property type="protein sequence ID" value="QIR14668.1"/>
    <property type="molecule type" value="Genomic_DNA"/>
</dbReference>
<dbReference type="PROSITE" id="PS50111">
    <property type="entry name" value="CHEMOTAXIS_TRANSDUC_2"/>
    <property type="match status" value="1"/>
</dbReference>
<dbReference type="PANTHER" id="PTHR32089">
    <property type="entry name" value="METHYL-ACCEPTING CHEMOTAXIS PROTEIN MCPB"/>
    <property type="match status" value="1"/>
</dbReference>
<evidence type="ECO:0000313" key="7">
    <source>
        <dbReference type="EMBL" id="QIR14668.1"/>
    </source>
</evidence>
<keyword evidence="5" id="KW-0472">Membrane</keyword>
<keyword evidence="5" id="KW-1133">Transmembrane helix</keyword>
<dbReference type="Pfam" id="PF00015">
    <property type="entry name" value="MCPsignal"/>
    <property type="match status" value="1"/>
</dbReference>
<dbReference type="GO" id="GO:0016020">
    <property type="term" value="C:membrane"/>
    <property type="evidence" value="ECO:0007669"/>
    <property type="project" value="UniProtKB-SubCell"/>
</dbReference>